<feature type="domain" description="RRM" evidence="5">
    <location>
        <begin position="205"/>
        <end position="282"/>
    </location>
</feature>
<keyword evidence="1" id="KW-0677">Repeat</keyword>
<accession>A0A4S2LJ41</accession>
<evidence type="ECO:0000256" key="2">
    <source>
        <dbReference type="ARBA" id="ARBA00022884"/>
    </source>
</evidence>
<dbReference type="EMBL" id="SJOL01008365">
    <property type="protein sequence ID" value="TGZ60477.1"/>
    <property type="molecule type" value="Genomic_DNA"/>
</dbReference>
<dbReference type="SUPFAM" id="SSF54928">
    <property type="entry name" value="RNA-binding domain, RBD"/>
    <property type="match status" value="1"/>
</dbReference>
<sequence length="939" mass="100086">MYPSVPTMSNFTQQQWAALAAMSNQPTLPNAQAFQVGNVDSNALLGGVHSGYVRLAQNAQSTVFPGSSLQSTSGTYVPQQTLGYAFQPTVETQVGANRQFTNATFTPPYALQQFPQVGSISQPLPLPQNSIPYGTPFPYLQTFLPPLTGGGLGHLHQCASIPSQQQTPLVAGIEPNLRHFEPIKQFGALSLEPTRRTKPMITSKTNLYISGLNETDTDDTVRSLVENVVQPKSCKAMISNGICKGYGFIDCASEEDAEKAKNHIIEQAKLTGRKLLVKFAHENEKDVHNVYVRHLPLDFTKEKLEALFQKFGQVTSVKLLENEDRLTGIGFVRYALAEQAEKAIEQLNAAKLVLGDNTAPVMCKLADKANTRRRPTTAAHATTLVVQPQLSLNNPLHRQAVSISNTVALPRCAIPFSQPLQPATPFTPSIPLATQLLSPLGQSPVLIQSIQPTGSPQSRGVLSPAAVLPNGTPGPNPLLSLPITTVQPGTLNTHVPASSSRATPLIGPPPQTPVSVGLQLNQNAANMVNPYFVSLDSNSSVSKTSTTLPPSRFPVVHPGTNYVQKDGAGADQPALNGPQLPSHVGQLPVKLQYSASYVQSQQPQPAWQIGTNGCNSQLVFLTTPSILANFPTAAAAATSLLPTYVCPPLTQPNLFSSTDLAECSNRYLKLSLPSLPSSYESDTGSEDSIVALNKPAGEMPVPSNTHSCSVKCNGDNDSKGVNLTSTELDAECAELEKGMDNPDQEPACAEKETSEFSAMPPVPANNAGCDGLVLVPSHDKVNSLLDTPVSSTTPNCTPSTPIGDVSTVSVTVSTNKMTVDKLCDGVDSSERTRTDSWWSRGSSGNNARKKNQESISTVPRGRRRQSDGASHASDSRPGPQMQARGSNRRKPLSVTSTIRQSSELSPSEDDSASTKQLDPALSSNCSVVHSSNCPNPETP</sequence>
<dbReference type="STRING" id="147828.A0A4S2LJ41"/>
<dbReference type="OrthoDB" id="271725at2759"/>
<name>A0A4S2LJ41_OPIFE</name>
<dbReference type="PANTHER" id="PTHR24012">
    <property type="entry name" value="RNA BINDING PROTEIN"/>
    <property type="match status" value="1"/>
</dbReference>
<evidence type="ECO:0000256" key="3">
    <source>
        <dbReference type="PROSITE-ProRule" id="PRU00176"/>
    </source>
</evidence>
<protein>
    <recommendedName>
        <fullName evidence="5">RRM domain-containing protein</fullName>
    </recommendedName>
</protein>
<dbReference type="GO" id="GO:0003723">
    <property type="term" value="F:RNA binding"/>
    <property type="evidence" value="ECO:0007669"/>
    <property type="project" value="UniProtKB-UniRule"/>
</dbReference>
<feature type="compositionally biased region" description="Polar residues" evidence="4">
    <location>
        <begin position="835"/>
        <end position="846"/>
    </location>
</feature>
<dbReference type="SMART" id="SM00360">
    <property type="entry name" value="RRM"/>
    <property type="match status" value="2"/>
</dbReference>
<dbReference type="InterPro" id="IPR012677">
    <property type="entry name" value="Nucleotide-bd_a/b_plait_sf"/>
</dbReference>
<dbReference type="AlphaFoldDB" id="A0A4S2LJ41"/>
<reference evidence="6 7" key="1">
    <citation type="journal article" date="2019" name="BMC Genomics">
        <title>New insights from Opisthorchis felineus genome: update on genomics of the epidemiologically important liver flukes.</title>
        <authorList>
            <person name="Ershov N.I."/>
            <person name="Mordvinov V.A."/>
            <person name="Prokhortchouk E.B."/>
            <person name="Pakharukova M.Y."/>
            <person name="Gunbin K.V."/>
            <person name="Ustyantsev K."/>
            <person name="Genaev M.A."/>
            <person name="Blinov A.G."/>
            <person name="Mazur A."/>
            <person name="Boulygina E."/>
            <person name="Tsygankova S."/>
            <person name="Khrameeva E."/>
            <person name="Chekanov N."/>
            <person name="Fan G."/>
            <person name="Xiao A."/>
            <person name="Zhang H."/>
            <person name="Xu X."/>
            <person name="Yang H."/>
            <person name="Solovyev V."/>
            <person name="Lee S.M."/>
            <person name="Liu X."/>
            <person name="Afonnikov D.A."/>
            <person name="Skryabin K.G."/>
        </authorList>
    </citation>
    <scope>NUCLEOTIDE SEQUENCE [LARGE SCALE GENOMIC DNA]</scope>
    <source>
        <strain evidence="6">AK-0245</strain>
        <tissue evidence="6">Whole organism</tissue>
    </source>
</reference>
<dbReference type="CDD" id="cd00590">
    <property type="entry name" value="RRM_SF"/>
    <property type="match status" value="1"/>
</dbReference>
<evidence type="ECO:0000256" key="1">
    <source>
        <dbReference type="ARBA" id="ARBA00022737"/>
    </source>
</evidence>
<organism evidence="6 7">
    <name type="scientific">Opisthorchis felineus</name>
    <dbReference type="NCBI Taxonomy" id="147828"/>
    <lineage>
        <taxon>Eukaryota</taxon>
        <taxon>Metazoa</taxon>
        <taxon>Spiralia</taxon>
        <taxon>Lophotrochozoa</taxon>
        <taxon>Platyhelminthes</taxon>
        <taxon>Trematoda</taxon>
        <taxon>Digenea</taxon>
        <taxon>Opisthorchiida</taxon>
        <taxon>Opisthorchiata</taxon>
        <taxon>Opisthorchiidae</taxon>
        <taxon>Opisthorchis</taxon>
    </lineage>
</organism>
<evidence type="ECO:0000259" key="5">
    <source>
        <dbReference type="PROSITE" id="PS50102"/>
    </source>
</evidence>
<dbReference type="Pfam" id="PF00076">
    <property type="entry name" value="RRM_1"/>
    <property type="match status" value="2"/>
</dbReference>
<keyword evidence="2 3" id="KW-0694">RNA-binding</keyword>
<feature type="compositionally biased region" description="Low complexity" evidence="4">
    <location>
        <begin position="922"/>
        <end position="933"/>
    </location>
</feature>
<proteinExistence type="predicted"/>
<dbReference type="Proteomes" id="UP000308267">
    <property type="component" value="Unassembled WGS sequence"/>
</dbReference>
<keyword evidence="7" id="KW-1185">Reference proteome</keyword>
<evidence type="ECO:0000256" key="4">
    <source>
        <dbReference type="SAM" id="MobiDB-lite"/>
    </source>
</evidence>
<gene>
    <name evidence="6" type="ORF">CRM22_008512</name>
</gene>
<feature type="compositionally biased region" description="Polar residues" evidence="4">
    <location>
        <begin position="893"/>
        <end position="905"/>
    </location>
</feature>
<evidence type="ECO:0000313" key="7">
    <source>
        <dbReference type="Proteomes" id="UP000308267"/>
    </source>
</evidence>
<feature type="region of interest" description="Disordered" evidence="4">
    <location>
        <begin position="826"/>
        <end position="939"/>
    </location>
</feature>
<dbReference type="PROSITE" id="PS50102">
    <property type="entry name" value="RRM"/>
    <property type="match status" value="2"/>
</dbReference>
<dbReference type="InterPro" id="IPR035979">
    <property type="entry name" value="RBD_domain_sf"/>
</dbReference>
<dbReference type="InterPro" id="IPR000504">
    <property type="entry name" value="RRM_dom"/>
</dbReference>
<evidence type="ECO:0000313" key="6">
    <source>
        <dbReference type="EMBL" id="TGZ60477.1"/>
    </source>
</evidence>
<comment type="caution">
    <text evidence="6">The sequence shown here is derived from an EMBL/GenBank/DDBJ whole genome shotgun (WGS) entry which is preliminary data.</text>
</comment>
<feature type="domain" description="RRM" evidence="5">
    <location>
        <begin position="288"/>
        <end position="368"/>
    </location>
</feature>
<dbReference type="Gene3D" id="3.30.70.330">
    <property type="match status" value="2"/>
</dbReference>